<protein>
    <submittedName>
        <fullName evidence="3">S49 family peptidase</fullName>
    </submittedName>
</protein>
<comment type="similarity">
    <text evidence="1">Belongs to the peptidase S49 family.</text>
</comment>
<dbReference type="PANTHER" id="PTHR42987:SF4">
    <property type="entry name" value="PROTEASE SOHB-RELATED"/>
    <property type="match status" value="1"/>
</dbReference>
<dbReference type="PANTHER" id="PTHR42987">
    <property type="entry name" value="PEPTIDASE S49"/>
    <property type="match status" value="1"/>
</dbReference>
<evidence type="ECO:0000313" key="4">
    <source>
        <dbReference type="Proteomes" id="UP001517376"/>
    </source>
</evidence>
<comment type="caution">
    <text evidence="3">The sequence shown here is derived from an EMBL/GenBank/DDBJ whole genome shotgun (WGS) entry which is preliminary data.</text>
</comment>
<reference evidence="4" key="1">
    <citation type="submission" date="2020-01" db="EMBL/GenBank/DDBJ databases">
        <title>Sphingomonas sp. strain CSW-10.</title>
        <authorList>
            <person name="Chen W.-M."/>
        </authorList>
    </citation>
    <scope>NUCLEOTIDE SEQUENCE [LARGE SCALE GENOMIC DNA]</scope>
    <source>
        <strain evidence="4">CCP-1</strain>
    </source>
</reference>
<accession>A0ABW9Y0L4</accession>
<dbReference type="Pfam" id="PF01343">
    <property type="entry name" value="Peptidase_S49"/>
    <property type="match status" value="1"/>
</dbReference>
<gene>
    <name evidence="3" type="ORF">GU920_00140</name>
</gene>
<dbReference type="InterPro" id="IPR033855">
    <property type="entry name" value="Protein_C"/>
</dbReference>
<dbReference type="EMBL" id="JAAATW010000001">
    <property type="protein sequence ID" value="NBE05937.1"/>
    <property type="molecule type" value="Genomic_DNA"/>
</dbReference>
<organism evidence="3 4">
    <name type="scientific">Paragemmobacter ruber</name>
    <dbReference type="NCBI Taxonomy" id="1985673"/>
    <lineage>
        <taxon>Bacteria</taxon>
        <taxon>Pseudomonadati</taxon>
        <taxon>Pseudomonadota</taxon>
        <taxon>Alphaproteobacteria</taxon>
        <taxon>Rhodobacterales</taxon>
        <taxon>Paracoccaceae</taxon>
        <taxon>Paragemmobacter</taxon>
    </lineage>
</organism>
<dbReference type="InterPro" id="IPR029045">
    <property type="entry name" value="ClpP/crotonase-like_dom_sf"/>
</dbReference>
<sequence>MALDLRRAQDLLALDQGDAMVAGLRRPAMALEANNGLRVEPGERFAVLRGVAVVPVRGILTHGSALYESWFGWATYSGIEDTAAQLAADADVTAVILDMNSPGGLVIGCEAAAEAIRSLRAVKPVHALVNPLAASAAYLIASQATSITMTPGALVGSIGTMTEVLQPVQPSLYGDQAFIITSSHARAKRPDPTTEVGRAELQRFADEAEARFHQAVSLGRGIALEELPALLSVTDDPADGGASYEFEAALARRLVDGRETRAAFYDRIFAQHGLQPRRPATGGRAALGAQAVAAAAKAIAAT</sequence>
<name>A0ABW9Y0L4_9RHOB</name>
<dbReference type="Gene3D" id="3.90.226.10">
    <property type="entry name" value="2-enoyl-CoA Hydratase, Chain A, domain 1"/>
    <property type="match status" value="1"/>
</dbReference>
<dbReference type="Proteomes" id="UP001517376">
    <property type="component" value="Unassembled WGS sequence"/>
</dbReference>
<evidence type="ECO:0000256" key="1">
    <source>
        <dbReference type="ARBA" id="ARBA00008683"/>
    </source>
</evidence>
<feature type="domain" description="Peptidase S49" evidence="2">
    <location>
        <begin position="119"/>
        <end position="267"/>
    </location>
</feature>
<proteinExistence type="inferred from homology"/>
<evidence type="ECO:0000259" key="2">
    <source>
        <dbReference type="Pfam" id="PF01343"/>
    </source>
</evidence>
<dbReference type="SUPFAM" id="SSF52096">
    <property type="entry name" value="ClpP/crotonase"/>
    <property type="match status" value="1"/>
</dbReference>
<dbReference type="InterPro" id="IPR002142">
    <property type="entry name" value="Peptidase_S49"/>
</dbReference>
<keyword evidence="4" id="KW-1185">Reference proteome</keyword>
<evidence type="ECO:0000313" key="3">
    <source>
        <dbReference type="EMBL" id="NBE05937.1"/>
    </source>
</evidence>
<dbReference type="CDD" id="cd07022">
    <property type="entry name" value="S49_Sppa_36K_type"/>
    <property type="match status" value="1"/>
</dbReference>